<dbReference type="Pfam" id="PF00887">
    <property type="entry name" value="ACBP"/>
    <property type="match status" value="1"/>
</dbReference>
<dbReference type="InterPro" id="IPR022408">
    <property type="entry name" value="Acyl-CoA-binding_prot_CS"/>
</dbReference>
<dbReference type="Gene3D" id="1.20.80.10">
    <property type="match status" value="1"/>
</dbReference>
<evidence type="ECO:0000256" key="3">
    <source>
        <dbReference type="ARBA" id="ARBA00023235"/>
    </source>
</evidence>
<comment type="subcellular location">
    <subcellularLocation>
        <location evidence="1">Peroxisome</location>
    </subcellularLocation>
</comment>
<accession>A0A7R9QZ64</accession>
<dbReference type="PANTHER" id="PTHR43684">
    <property type="match status" value="1"/>
</dbReference>
<dbReference type="Gene3D" id="3.90.226.10">
    <property type="entry name" value="2-enoyl-CoA Hydratase, Chain A, domain 1"/>
    <property type="match status" value="1"/>
</dbReference>
<dbReference type="InterPro" id="IPR029045">
    <property type="entry name" value="ClpP/crotonase-like_dom_sf"/>
</dbReference>
<organism evidence="5">
    <name type="scientific">Oppiella nova</name>
    <dbReference type="NCBI Taxonomy" id="334625"/>
    <lineage>
        <taxon>Eukaryota</taxon>
        <taxon>Metazoa</taxon>
        <taxon>Ecdysozoa</taxon>
        <taxon>Arthropoda</taxon>
        <taxon>Chelicerata</taxon>
        <taxon>Arachnida</taxon>
        <taxon>Acari</taxon>
        <taxon>Acariformes</taxon>
        <taxon>Sarcoptiformes</taxon>
        <taxon>Oribatida</taxon>
        <taxon>Brachypylina</taxon>
        <taxon>Oppioidea</taxon>
        <taxon>Oppiidae</taxon>
        <taxon>Oppiella</taxon>
    </lineage>
</organism>
<dbReference type="SUPFAM" id="SSF52096">
    <property type="entry name" value="ClpP/crotonase"/>
    <property type="match status" value="1"/>
</dbReference>
<dbReference type="InterPro" id="IPR014748">
    <property type="entry name" value="Enoyl-CoA_hydra_C"/>
</dbReference>
<dbReference type="CDD" id="cd06558">
    <property type="entry name" value="crotonase-like"/>
    <property type="match status" value="1"/>
</dbReference>
<reference evidence="5" key="1">
    <citation type="submission" date="2020-11" db="EMBL/GenBank/DDBJ databases">
        <authorList>
            <person name="Tran Van P."/>
        </authorList>
    </citation>
    <scope>NUCLEOTIDE SEQUENCE</scope>
</reference>
<dbReference type="InterPro" id="IPR014352">
    <property type="entry name" value="FERM/acyl-CoA-bd_prot_sf"/>
</dbReference>
<feature type="domain" description="ACB" evidence="4">
    <location>
        <begin position="35"/>
        <end position="120"/>
    </location>
</feature>
<dbReference type="Proteomes" id="UP000728032">
    <property type="component" value="Unassembled WGS sequence"/>
</dbReference>
<evidence type="ECO:0000259" key="4">
    <source>
        <dbReference type="PROSITE" id="PS51228"/>
    </source>
</evidence>
<dbReference type="EMBL" id="CAJPVJ010028819">
    <property type="protein sequence ID" value="CAG2179807.1"/>
    <property type="molecule type" value="Genomic_DNA"/>
</dbReference>
<dbReference type="OrthoDB" id="409763at2759"/>
<evidence type="ECO:0000256" key="1">
    <source>
        <dbReference type="ARBA" id="ARBA00004275"/>
    </source>
</evidence>
<dbReference type="InterPro" id="IPR001753">
    <property type="entry name" value="Enoyl-CoA_hydra/iso"/>
</dbReference>
<dbReference type="PANTHER" id="PTHR43684:SF1">
    <property type="entry name" value="ENOYL-COA DELTA ISOMERASE 2"/>
    <property type="match status" value="1"/>
</dbReference>
<dbReference type="InterPro" id="IPR051053">
    <property type="entry name" value="ECH/Chromodomain_protein"/>
</dbReference>
<feature type="non-terminal residue" evidence="5">
    <location>
        <position position="1"/>
    </location>
</feature>
<name>A0A7R9QZ64_9ACAR</name>
<evidence type="ECO:0000313" key="6">
    <source>
        <dbReference type="Proteomes" id="UP000728032"/>
    </source>
</evidence>
<dbReference type="PRINTS" id="PR00689">
    <property type="entry name" value="ACOABINDINGP"/>
</dbReference>
<dbReference type="GO" id="GO:0000062">
    <property type="term" value="F:fatty-acyl-CoA binding"/>
    <property type="evidence" value="ECO:0007669"/>
    <property type="project" value="InterPro"/>
</dbReference>
<proteinExistence type="predicted"/>
<gene>
    <name evidence="5" type="ORF">ONB1V03_LOCUS19231</name>
</gene>
<protein>
    <recommendedName>
        <fullName evidence="4">ACB domain-containing protein</fullName>
    </recommendedName>
</protein>
<dbReference type="Gene3D" id="1.10.12.10">
    <property type="entry name" value="Lyase 2-enoyl-coa Hydratase, Chain A, domain 2"/>
    <property type="match status" value="1"/>
</dbReference>
<dbReference type="SUPFAM" id="SSF47027">
    <property type="entry name" value="Acyl-CoA binding protein"/>
    <property type="match status" value="1"/>
</dbReference>
<dbReference type="GO" id="GO:0005777">
    <property type="term" value="C:peroxisome"/>
    <property type="evidence" value="ECO:0007669"/>
    <property type="project" value="UniProtKB-SubCell"/>
</dbReference>
<keyword evidence="2" id="KW-0576">Peroxisome</keyword>
<dbReference type="Pfam" id="PF00378">
    <property type="entry name" value="ECH_1"/>
    <property type="match status" value="1"/>
</dbReference>
<dbReference type="InterPro" id="IPR000582">
    <property type="entry name" value="Acyl-CoA-binding_protein"/>
</dbReference>
<dbReference type="PROSITE" id="PS00880">
    <property type="entry name" value="ACB_1"/>
    <property type="match status" value="1"/>
</dbReference>
<dbReference type="GO" id="GO:0004165">
    <property type="term" value="F:delta(3)-delta(2)-enoyl-CoA isomerase activity"/>
    <property type="evidence" value="ECO:0007669"/>
    <property type="project" value="UniProtKB-ARBA"/>
</dbReference>
<evidence type="ECO:0000256" key="2">
    <source>
        <dbReference type="ARBA" id="ARBA00023140"/>
    </source>
</evidence>
<dbReference type="AlphaFoldDB" id="A0A7R9QZ64"/>
<keyword evidence="3" id="KW-0413">Isomerase</keyword>
<dbReference type="EMBL" id="OC943644">
    <property type="protein sequence ID" value="CAD7662671.1"/>
    <property type="molecule type" value="Genomic_DNA"/>
</dbReference>
<dbReference type="InterPro" id="IPR035984">
    <property type="entry name" value="Acyl-CoA-binding_sf"/>
</dbReference>
<dbReference type="PROSITE" id="PS51228">
    <property type="entry name" value="ACB_2"/>
    <property type="match status" value="1"/>
</dbReference>
<sequence length="404" mass="43941">DKMFGLLQKSRSLYRLSAPVVHRSQWLSSSAANDVSAKFARAQEELKKLKSEPSNDVKLRLYGLFKQSTSGECKTSKPSAIKFVEAAKWQAWSQLGSMSSADAMTQYAETVHLLLKEAGVDSASGGSAATDADASAADNEILVENRSGVCVITLNRPKKYNAITDAMYEDVITALNKASADESIKLALITANGDYYSSGNDLSTDDILIGKAFKIFKGDMNAGATQAAKTLQRFVAAFIDFQKPLIGAVNGPAIGIAVTTLGLMDVVVASDTATFQTPFSSLGQSPEACATLTFPFIMGYSSASEMLYLNHKMSADEALNCGLISRIIPSAQFKTHVDDWIFGANGLVKTCYPKSMQFSKALVKNEAFRQRLHEVNKEECETIKDRWLSDECAQALQKFFTRKT</sequence>
<evidence type="ECO:0000313" key="5">
    <source>
        <dbReference type="EMBL" id="CAD7662671.1"/>
    </source>
</evidence>
<keyword evidence="6" id="KW-1185">Reference proteome</keyword>